<evidence type="ECO:0000256" key="6">
    <source>
        <dbReference type="SAM" id="Phobius"/>
    </source>
</evidence>
<comment type="subcellular location">
    <subcellularLocation>
        <location evidence="1">Membrane</location>
        <topology evidence="1">Multi-pass membrane protein</topology>
    </subcellularLocation>
</comment>
<dbReference type="GO" id="GO:0016020">
    <property type="term" value="C:membrane"/>
    <property type="evidence" value="ECO:0007669"/>
    <property type="project" value="UniProtKB-SubCell"/>
</dbReference>
<feature type="signal peptide" evidence="7">
    <location>
        <begin position="1"/>
        <end position="17"/>
    </location>
</feature>
<feature type="chain" id="PRO_5004105449" evidence="7">
    <location>
        <begin position="18"/>
        <end position="149"/>
    </location>
</feature>
<organism evidence="8 9">
    <name type="scientific">Hyphomicrobium denitrificans 1NES1</name>
    <dbReference type="NCBI Taxonomy" id="670307"/>
    <lineage>
        <taxon>Bacteria</taxon>
        <taxon>Pseudomonadati</taxon>
        <taxon>Pseudomonadota</taxon>
        <taxon>Alphaproteobacteria</taxon>
        <taxon>Hyphomicrobiales</taxon>
        <taxon>Hyphomicrobiaceae</taxon>
        <taxon>Hyphomicrobium</taxon>
    </lineage>
</organism>
<keyword evidence="5 6" id="KW-0472">Membrane</keyword>
<dbReference type="STRING" id="670307.HYPDE_27108"/>
<dbReference type="CDD" id="cd15904">
    <property type="entry name" value="TSPO_MBR"/>
    <property type="match status" value="1"/>
</dbReference>
<dbReference type="OrthoDB" id="9795496at2"/>
<dbReference type="Gene3D" id="1.20.1260.100">
    <property type="entry name" value="TspO/MBR protein"/>
    <property type="match status" value="1"/>
</dbReference>
<dbReference type="EMBL" id="CP005587">
    <property type="protein sequence ID" value="AGK57101.1"/>
    <property type="molecule type" value="Genomic_DNA"/>
</dbReference>
<proteinExistence type="inferred from homology"/>
<keyword evidence="3 6" id="KW-0812">Transmembrane</keyword>
<evidence type="ECO:0000256" key="2">
    <source>
        <dbReference type="ARBA" id="ARBA00007524"/>
    </source>
</evidence>
<evidence type="ECO:0000313" key="9">
    <source>
        <dbReference type="Proteomes" id="UP000005952"/>
    </source>
</evidence>
<protein>
    <submittedName>
        <fullName evidence="8">TspO and MBR like protein</fullName>
    </submittedName>
</protein>
<feature type="transmembrane region" description="Helical" evidence="6">
    <location>
        <begin position="127"/>
        <end position="146"/>
    </location>
</feature>
<evidence type="ECO:0000256" key="4">
    <source>
        <dbReference type="ARBA" id="ARBA00022989"/>
    </source>
</evidence>
<dbReference type="RefSeq" id="WP_015597138.1">
    <property type="nucleotide sequence ID" value="NC_021172.1"/>
</dbReference>
<keyword evidence="4 6" id="KW-1133">Transmembrane helix</keyword>
<evidence type="ECO:0000313" key="8">
    <source>
        <dbReference type="EMBL" id="AGK57101.1"/>
    </source>
</evidence>
<dbReference type="GO" id="GO:0033013">
    <property type="term" value="P:tetrapyrrole metabolic process"/>
    <property type="evidence" value="ECO:0007669"/>
    <property type="project" value="UniProtKB-ARBA"/>
</dbReference>
<dbReference type="PANTHER" id="PTHR10057">
    <property type="entry name" value="PERIPHERAL-TYPE BENZODIAZEPINE RECEPTOR"/>
    <property type="match status" value="1"/>
</dbReference>
<reference evidence="8 9" key="1">
    <citation type="journal article" date="2013" name="Genome Announc.">
        <title>Genome sequences for three denitrifying bacterial strains isolated from a uranium- and nitrate-contaminated subsurface environment.</title>
        <authorList>
            <person name="Venkatramanan R."/>
            <person name="Prakash O."/>
            <person name="Woyke T."/>
            <person name="Chain P."/>
            <person name="Goodwin L.A."/>
            <person name="Watson D."/>
            <person name="Brooks S."/>
            <person name="Kostka J.E."/>
            <person name="Green S.J."/>
        </authorList>
    </citation>
    <scope>NUCLEOTIDE SEQUENCE [LARGE SCALE GENOMIC DNA]</scope>
    <source>
        <strain evidence="8 9">1NES1</strain>
    </source>
</reference>
<evidence type="ECO:0000256" key="1">
    <source>
        <dbReference type="ARBA" id="ARBA00004141"/>
    </source>
</evidence>
<dbReference type="Proteomes" id="UP000005952">
    <property type="component" value="Chromosome"/>
</dbReference>
<dbReference type="InterPro" id="IPR004307">
    <property type="entry name" value="TspO_MBR"/>
</dbReference>
<sequence>MTKFISFLVFAALVVLAASTGTHFLPGDWYATINKPVWTPPNWVFPIVWTILYIVIAVAGWLVWQAVGWSPAILIWGVGLFFNGFWSYLMFGRHDIATALADIVQLWVTILLFIVAAWNIERRASYLYLPYLAWVSFDAALNFAIWQMN</sequence>
<accession>N0B9A2</accession>
<gene>
    <name evidence="8" type="ORF">HYPDE_27108</name>
</gene>
<dbReference type="Pfam" id="PF03073">
    <property type="entry name" value="TspO_MBR"/>
    <property type="match status" value="1"/>
</dbReference>
<dbReference type="PANTHER" id="PTHR10057:SF0">
    <property type="entry name" value="TRANSLOCATOR PROTEIN"/>
    <property type="match status" value="1"/>
</dbReference>
<comment type="similarity">
    <text evidence="2">Belongs to the TspO/BZRP family.</text>
</comment>
<dbReference type="AlphaFoldDB" id="N0B9A2"/>
<keyword evidence="7" id="KW-0732">Signal</keyword>
<feature type="transmembrane region" description="Helical" evidence="6">
    <location>
        <begin position="103"/>
        <end position="120"/>
    </location>
</feature>
<dbReference type="InterPro" id="IPR038330">
    <property type="entry name" value="TspO/MBR-related_sf"/>
</dbReference>
<evidence type="ECO:0000256" key="7">
    <source>
        <dbReference type="SAM" id="SignalP"/>
    </source>
</evidence>
<name>N0B9A2_9HYPH</name>
<evidence type="ECO:0000256" key="5">
    <source>
        <dbReference type="ARBA" id="ARBA00023136"/>
    </source>
</evidence>
<feature type="transmembrane region" description="Helical" evidence="6">
    <location>
        <begin position="43"/>
        <end position="64"/>
    </location>
</feature>
<dbReference type="HOGENOM" id="CLU_091805_2_0_5"/>
<feature type="transmembrane region" description="Helical" evidence="6">
    <location>
        <begin position="71"/>
        <end position="91"/>
    </location>
</feature>
<dbReference type="PIRSF" id="PIRSF005859">
    <property type="entry name" value="PBR"/>
    <property type="match status" value="1"/>
</dbReference>
<evidence type="ECO:0000256" key="3">
    <source>
        <dbReference type="ARBA" id="ARBA00022692"/>
    </source>
</evidence>
<dbReference type="FunFam" id="1.20.1260.100:FF:000001">
    <property type="entry name" value="translocator protein 2"/>
    <property type="match status" value="1"/>
</dbReference>
<dbReference type="KEGG" id="hdt:HYPDE_27108"/>
<keyword evidence="9" id="KW-1185">Reference proteome</keyword>
<dbReference type="eggNOG" id="COG3476">
    <property type="taxonomic scope" value="Bacteria"/>
</dbReference>